<evidence type="ECO:0000259" key="6">
    <source>
        <dbReference type="Pfam" id="PF08546"/>
    </source>
</evidence>
<gene>
    <name evidence="7" type="ORF">ACFOUW_09310</name>
</gene>
<dbReference type="InterPro" id="IPR003710">
    <property type="entry name" value="ApbA"/>
</dbReference>
<proteinExistence type="inferred from homology"/>
<dbReference type="PANTHER" id="PTHR21708">
    <property type="entry name" value="PROBABLE 2-DEHYDROPANTOATE 2-REDUCTASE"/>
    <property type="match status" value="1"/>
</dbReference>
<reference evidence="8" key="1">
    <citation type="journal article" date="2019" name="Int. J. Syst. Evol. Microbiol.">
        <title>The Global Catalogue of Microorganisms (GCM) 10K type strain sequencing project: providing services to taxonomists for standard genome sequencing and annotation.</title>
        <authorList>
            <consortium name="The Broad Institute Genomics Platform"/>
            <consortium name="The Broad Institute Genome Sequencing Center for Infectious Disease"/>
            <person name="Wu L."/>
            <person name="Ma J."/>
        </authorList>
    </citation>
    <scope>NUCLEOTIDE SEQUENCE [LARGE SCALE GENOMIC DNA]</scope>
    <source>
        <strain evidence="8">CGMCC 4.7241</strain>
    </source>
</reference>
<evidence type="ECO:0000256" key="3">
    <source>
        <dbReference type="ARBA" id="ARBA00023002"/>
    </source>
</evidence>
<dbReference type="InterPro" id="IPR013332">
    <property type="entry name" value="KPR_N"/>
</dbReference>
<dbReference type="RefSeq" id="WP_205117262.1">
    <property type="nucleotide sequence ID" value="NZ_JAFBCM010000001.1"/>
</dbReference>
<comment type="pathway">
    <text evidence="4">Cofactor biosynthesis; (R)-pantothenate biosynthesis; (R)-pantoate from 3-methyl-2-oxobutanoate: step 2/2.</text>
</comment>
<feature type="domain" description="Ketopantoate reductase N-terminal" evidence="5">
    <location>
        <begin position="3"/>
        <end position="152"/>
    </location>
</feature>
<comment type="catalytic activity">
    <reaction evidence="4">
        <text>(R)-pantoate + NADP(+) = 2-dehydropantoate + NADPH + H(+)</text>
        <dbReference type="Rhea" id="RHEA:16233"/>
        <dbReference type="ChEBI" id="CHEBI:11561"/>
        <dbReference type="ChEBI" id="CHEBI:15378"/>
        <dbReference type="ChEBI" id="CHEBI:15980"/>
        <dbReference type="ChEBI" id="CHEBI:57783"/>
        <dbReference type="ChEBI" id="CHEBI:58349"/>
        <dbReference type="EC" id="1.1.1.169"/>
    </reaction>
</comment>
<dbReference type="EC" id="1.1.1.169" evidence="4"/>
<dbReference type="Pfam" id="PF08546">
    <property type="entry name" value="ApbA_C"/>
    <property type="match status" value="1"/>
</dbReference>
<dbReference type="EMBL" id="JBHRZH010000006">
    <property type="protein sequence ID" value="MFC3761038.1"/>
    <property type="molecule type" value="Genomic_DNA"/>
</dbReference>
<dbReference type="SUPFAM" id="SSF48179">
    <property type="entry name" value="6-phosphogluconate dehydrogenase C-terminal domain-like"/>
    <property type="match status" value="1"/>
</dbReference>
<dbReference type="SUPFAM" id="SSF51735">
    <property type="entry name" value="NAD(P)-binding Rossmann-fold domains"/>
    <property type="match status" value="1"/>
</dbReference>
<name>A0ABV7Y7J3_9ACTN</name>
<keyword evidence="3 4" id="KW-0560">Oxidoreductase</keyword>
<keyword evidence="4" id="KW-0566">Pantothenate biosynthesis</keyword>
<evidence type="ECO:0000259" key="5">
    <source>
        <dbReference type="Pfam" id="PF02558"/>
    </source>
</evidence>
<comment type="caution">
    <text evidence="7">The sequence shown here is derived from an EMBL/GenBank/DDBJ whole genome shotgun (WGS) entry which is preliminary data.</text>
</comment>
<dbReference type="InterPro" id="IPR008927">
    <property type="entry name" value="6-PGluconate_DH-like_C_sf"/>
</dbReference>
<evidence type="ECO:0000313" key="7">
    <source>
        <dbReference type="EMBL" id="MFC3761038.1"/>
    </source>
</evidence>
<comment type="function">
    <text evidence="4">Catalyzes the NADPH-dependent reduction of ketopantoate into pantoic acid.</text>
</comment>
<dbReference type="Gene3D" id="1.10.1040.10">
    <property type="entry name" value="N-(1-d-carboxylethyl)-l-norvaline Dehydrogenase, domain 2"/>
    <property type="match status" value="1"/>
</dbReference>
<evidence type="ECO:0000256" key="2">
    <source>
        <dbReference type="ARBA" id="ARBA00022857"/>
    </source>
</evidence>
<dbReference type="NCBIfam" id="NF005091">
    <property type="entry name" value="PRK06522.2-2"/>
    <property type="match status" value="1"/>
</dbReference>
<keyword evidence="2 4" id="KW-0521">NADP</keyword>
<organism evidence="7 8">
    <name type="scientific">Tenggerimyces flavus</name>
    <dbReference type="NCBI Taxonomy" id="1708749"/>
    <lineage>
        <taxon>Bacteria</taxon>
        <taxon>Bacillati</taxon>
        <taxon>Actinomycetota</taxon>
        <taxon>Actinomycetes</taxon>
        <taxon>Propionibacteriales</taxon>
        <taxon>Nocardioidaceae</taxon>
        <taxon>Tenggerimyces</taxon>
    </lineage>
</organism>
<dbReference type="InterPro" id="IPR036291">
    <property type="entry name" value="NAD(P)-bd_dom_sf"/>
</dbReference>
<dbReference type="Proteomes" id="UP001595699">
    <property type="component" value="Unassembled WGS sequence"/>
</dbReference>
<evidence type="ECO:0000313" key="8">
    <source>
        <dbReference type="Proteomes" id="UP001595699"/>
    </source>
</evidence>
<dbReference type="InterPro" id="IPR013752">
    <property type="entry name" value="KPA_reductase"/>
</dbReference>
<protein>
    <recommendedName>
        <fullName evidence="4">2-dehydropantoate 2-reductase</fullName>
        <ecNumber evidence="4">1.1.1.169</ecNumber>
    </recommendedName>
    <alternativeName>
        <fullName evidence="4">Ketopantoate reductase</fullName>
    </alternativeName>
</protein>
<keyword evidence="8" id="KW-1185">Reference proteome</keyword>
<dbReference type="GO" id="GO:0008677">
    <property type="term" value="F:2-dehydropantoate 2-reductase activity"/>
    <property type="evidence" value="ECO:0007669"/>
    <property type="project" value="UniProtKB-EC"/>
</dbReference>
<evidence type="ECO:0000256" key="4">
    <source>
        <dbReference type="RuleBase" id="RU362068"/>
    </source>
</evidence>
<dbReference type="Gene3D" id="3.40.50.720">
    <property type="entry name" value="NAD(P)-binding Rossmann-like Domain"/>
    <property type="match status" value="1"/>
</dbReference>
<accession>A0ABV7Y7J3</accession>
<dbReference type="Pfam" id="PF02558">
    <property type="entry name" value="ApbA"/>
    <property type="match status" value="1"/>
</dbReference>
<comment type="similarity">
    <text evidence="1 4">Belongs to the ketopantoate reductase family.</text>
</comment>
<dbReference type="InterPro" id="IPR013328">
    <property type="entry name" value="6PGD_dom2"/>
</dbReference>
<evidence type="ECO:0000256" key="1">
    <source>
        <dbReference type="ARBA" id="ARBA00007870"/>
    </source>
</evidence>
<dbReference type="InterPro" id="IPR051402">
    <property type="entry name" value="KPR-Related"/>
</dbReference>
<dbReference type="NCBIfam" id="TIGR00745">
    <property type="entry name" value="apbA_panE"/>
    <property type="match status" value="1"/>
</dbReference>
<sequence>MRIAVFGAGGVGGYFGGKLAKSGVDVSFLARGPHLTAMRDNGLLVRSVHGDFALESVQATEDPDEIGPVDYVLIAVKSDQTETAAMAAKPLLHDETVVLSLQNGVDNESKLAAIVGPERVVGGAAYIFATIEQPGVIAHTGGPAALKVGELAGGRSERVERFVEAGVSAGFAIDQTEDIKATLWSKFAFICAQAGTTAAVRLPIGEVRTSPAARELFRRVVDEVCAVARAEGVDLPNDLSDKHVAFADGLGSGDYSSLHHDLIHGKPMELEALLGEVVRRGEQTRVSTPMSEALYAVLQPWDLRNRAAL</sequence>
<dbReference type="PANTHER" id="PTHR21708:SF26">
    <property type="entry name" value="2-DEHYDROPANTOATE 2-REDUCTASE"/>
    <property type="match status" value="1"/>
</dbReference>
<feature type="domain" description="Ketopantoate reductase C-terminal" evidence="6">
    <location>
        <begin position="178"/>
        <end position="299"/>
    </location>
</feature>